<dbReference type="GeneID" id="27340454"/>
<gene>
    <name evidence="2" type="ORF">PV07_01260</name>
</gene>
<feature type="region of interest" description="Disordered" evidence="1">
    <location>
        <begin position="131"/>
        <end position="167"/>
    </location>
</feature>
<proteinExistence type="predicted"/>
<accession>A0A0D2DFM5</accession>
<dbReference type="EMBL" id="KN847040">
    <property type="protein sequence ID" value="KIW34484.1"/>
    <property type="molecule type" value="Genomic_DNA"/>
</dbReference>
<evidence type="ECO:0000313" key="2">
    <source>
        <dbReference type="EMBL" id="KIW34484.1"/>
    </source>
</evidence>
<dbReference type="AlphaFoldDB" id="A0A0D2DFM5"/>
<dbReference type="RefSeq" id="XP_016254700.1">
    <property type="nucleotide sequence ID" value="XM_016387772.1"/>
</dbReference>
<name>A0A0D2DFM5_9EURO</name>
<organism evidence="2 3">
    <name type="scientific">Cladophialophora immunda</name>
    <dbReference type="NCBI Taxonomy" id="569365"/>
    <lineage>
        <taxon>Eukaryota</taxon>
        <taxon>Fungi</taxon>
        <taxon>Dikarya</taxon>
        <taxon>Ascomycota</taxon>
        <taxon>Pezizomycotina</taxon>
        <taxon>Eurotiomycetes</taxon>
        <taxon>Chaetothyriomycetidae</taxon>
        <taxon>Chaetothyriales</taxon>
        <taxon>Herpotrichiellaceae</taxon>
        <taxon>Cladophialophora</taxon>
    </lineage>
</organism>
<evidence type="ECO:0008006" key="4">
    <source>
        <dbReference type="Google" id="ProtNLM"/>
    </source>
</evidence>
<feature type="compositionally biased region" description="Polar residues" evidence="1">
    <location>
        <begin position="140"/>
        <end position="154"/>
    </location>
</feature>
<sequence>MKQPSYVRSVTTATHARTVTIPVHVTSSITPTVTVTPSTVTVTSTTSTTTTSTSVTTAATPTSTFTTTLTLISSTTTTSTITAPTSTATEIQTSTSTTTTTLTSTVPTSAGFLPVISTLPGSAEKRKRAVKWKQAHSRRSSYTLPGQKPSTQCKAPSPHQPSSGGKPVWDTCAQYPTAVECQELVEIFSPIVTTVTAHTTVSATLTTATTTTTITSTSTATTTATITPSSANYTTTVTTSTSTIITAFSTTTPSTTTTSTTTVVTTASTSTIIYAACATPNLVGTVNGYAVYDAVYPGASTGLTTTEDLTTYDCCVSCITNPACAAAAFNGAFDAGEQCFNFVASGGAGACTTEGENSFGAEYSSSFPADTEYFLSNGNCGSYNYVQTA</sequence>
<reference evidence="2 3" key="1">
    <citation type="submission" date="2015-01" db="EMBL/GenBank/DDBJ databases">
        <title>The Genome Sequence of Cladophialophora immunda CBS83496.</title>
        <authorList>
            <consortium name="The Broad Institute Genomics Platform"/>
            <person name="Cuomo C."/>
            <person name="de Hoog S."/>
            <person name="Gorbushina A."/>
            <person name="Stielow B."/>
            <person name="Teixiera M."/>
            <person name="Abouelleil A."/>
            <person name="Chapman S.B."/>
            <person name="Priest M."/>
            <person name="Young S.K."/>
            <person name="Wortman J."/>
            <person name="Nusbaum C."/>
            <person name="Birren B."/>
        </authorList>
    </citation>
    <scope>NUCLEOTIDE SEQUENCE [LARGE SCALE GENOMIC DNA]</scope>
    <source>
        <strain evidence="2 3">CBS 83496</strain>
    </source>
</reference>
<dbReference type="HOGENOM" id="CLU_706181_0_0_1"/>
<evidence type="ECO:0000313" key="3">
    <source>
        <dbReference type="Proteomes" id="UP000054466"/>
    </source>
</evidence>
<dbReference type="STRING" id="569365.A0A0D2DFM5"/>
<dbReference type="VEuPathDB" id="FungiDB:PV07_01260"/>
<dbReference type="Proteomes" id="UP000054466">
    <property type="component" value="Unassembled WGS sequence"/>
</dbReference>
<dbReference type="OrthoDB" id="4161493at2759"/>
<evidence type="ECO:0000256" key="1">
    <source>
        <dbReference type="SAM" id="MobiDB-lite"/>
    </source>
</evidence>
<keyword evidence="3" id="KW-1185">Reference proteome</keyword>
<protein>
    <recommendedName>
        <fullName evidence="4">Apple domain-containing protein</fullName>
    </recommendedName>
</protein>